<dbReference type="GO" id="GO:0003676">
    <property type="term" value="F:nucleic acid binding"/>
    <property type="evidence" value="ECO:0007669"/>
    <property type="project" value="InterPro"/>
</dbReference>
<protein>
    <recommendedName>
        <fullName evidence="1">Sleeping Beauty transposase HTH domain-containing protein</fullName>
    </recommendedName>
</protein>
<organism evidence="2">
    <name type="scientific">Iconisemion striatum</name>
    <dbReference type="NCBI Taxonomy" id="60296"/>
    <lineage>
        <taxon>Eukaryota</taxon>
        <taxon>Metazoa</taxon>
        <taxon>Chordata</taxon>
        <taxon>Craniata</taxon>
        <taxon>Vertebrata</taxon>
        <taxon>Euteleostomi</taxon>
        <taxon>Actinopterygii</taxon>
        <taxon>Neopterygii</taxon>
        <taxon>Teleostei</taxon>
        <taxon>Neoteleostei</taxon>
        <taxon>Acanthomorphata</taxon>
        <taxon>Ovalentaria</taxon>
        <taxon>Atherinomorphae</taxon>
        <taxon>Cyprinodontiformes</taxon>
        <taxon>Nothobranchiidae</taxon>
        <taxon>Iconisemion</taxon>
    </lineage>
</organism>
<dbReference type="Gene3D" id="1.10.10.10">
    <property type="entry name" value="Winged helix-like DNA-binding domain superfamily/Winged helix DNA-binding domain"/>
    <property type="match status" value="1"/>
</dbReference>
<gene>
    <name evidence="2" type="primary">Nfu_g_1_025578</name>
</gene>
<evidence type="ECO:0000313" key="2">
    <source>
        <dbReference type="EMBL" id="SBP15082.1"/>
    </source>
</evidence>
<dbReference type="Gene3D" id="3.30.420.10">
    <property type="entry name" value="Ribonuclease H-like superfamily/Ribonuclease H"/>
    <property type="match status" value="1"/>
</dbReference>
<feature type="non-terminal residue" evidence="2">
    <location>
        <position position="254"/>
    </location>
</feature>
<dbReference type="EMBL" id="HADW01013682">
    <property type="protein sequence ID" value="SBP15082.1"/>
    <property type="molecule type" value="Transcribed_RNA"/>
</dbReference>
<evidence type="ECO:0000259" key="1">
    <source>
        <dbReference type="Pfam" id="PF25787"/>
    </source>
</evidence>
<dbReference type="AlphaFoldDB" id="A0A1A7XAE8"/>
<dbReference type="InterPro" id="IPR009057">
    <property type="entry name" value="Homeodomain-like_sf"/>
</dbReference>
<dbReference type="InterPro" id="IPR036388">
    <property type="entry name" value="WH-like_DNA-bd_sf"/>
</dbReference>
<dbReference type="InterPro" id="IPR057667">
    <property type="entry name" value="HTH_SB"/>
</dbReference>
<accession>A0A1A7XAE8</accession>
<sequence length="254" mass="28926">MSTVTGSTVASDCPMLLEFVLKTKKSSVFLETHTNMEDKRKLKKSLVFYANAIKYSRAKKYLVNATVAKTKELSKDTRNKIVDLQQGGKTESAVGKQLGVKKSNVGAIIRKWKTYKTTDNLPRTGAPCKISPRGVNMITRVPVHEQARLKLAREHLDDPEKDWENVTWSDETKIEKECGVAYKEHHTYCKALGLFFCKGNRTTVLIHVKERMNGARYRQILSENHLPSAKALKMKHGWIFLNDNDPKQFTRATK</sequence>
<name>A0A1A7XAE8_9TELE</name>
<reference evidence="2" key="2">
    <citation type="submission" date="2016-06" db="EMBL/GenBank/DDBJ databases">
        <title>The genome of a short-lived fish provides insights into sex chromosome evolution and the genetic control of aging.</title>
        <authorList>
            <person name="Reichwald K."/>
            <person name="Felder M."/>
            <person name="Petzold A."/>
            <person name="Koch P."/>
            <person name="Groth M."/>
            <person name="Platzer M."/>
        </authorList>
    </citation>
    <scope>NUCLEOTIDE SEQUENCE</scope>
    <source>
        <tissue evidence="2">Brain</tissue>
    </source>
</reference>
<dbReference type="Pfam" id="PF25787">
    <property type="entry name" value="HTH_SB"/>
    <property type="match status" value="1"/>
</dbReference>
<proteinExistence type="predicted"/>
<feature type="domain" description="Sleeping Beauty transposase HTH" evidence="1">
    <location>
        <begin position="68"/>
        <end position="118"/>
    </location>
</feature>
<dbReference type="InterPro" id="IPR036397">
    <property type="entry name" value="RNaseH_sf"/>
</dbReference>
<dbReference type="SUPFAM" id="SSF46689">
    <property type="entry name" value="Homeodomain-like"/>
    <property type="match status" value="1"/>
</dbReference>
<reference evidence="2" key="1">
    <citation type="submission" date="2016-05" db="EMBL/GenBank/DDBJ databases">
        <authorList>
            <person name="Lavstsen T."/>
            <person name="Jespersen J.S."/>
        </authorList>
    </citation>
    <scope>NUCLEOTIDE SEQUENCE</scope>
    <source>
        <tissue evidence="2">Brain</tissue>
    </source>
</reference>